<organism evidence="2 3">
    <name type="scientific">Streptomyces tsukubensis</name>
    <dbReference type="NCBI Taxonomy" id="83656"/>
    <lineage>
        <taxon>Bacteria</taxon>
        <taxon>Bacillati</taxon>
        <taxon>Actinomycetota</taxon>
        <taxon>Actinomycetes</taxon>
        <taxon>Kitasatosporales</taxon>
        <taxon>Streptomycetaceae</taxon>
        <taxon>Streptomyces</taxon>
    </lineage>
</organism>
<reference evidence="2 3" key="1">
    <citation type="submission" date="2017-02" db="EMBL/GenBank/DDBJ databases">
        <title>Draft Genome Sequence of Streptomyces tsukubaensis F601, a Producer of the immunosuppressant tacrolimus FK506.</title>
        <authorList>
            <person name="Zong G."/>
            <person name="Zhong C."/>
            <person name="Fu J."/>
            <person name="Qin R."/>
            <person name="Cao G."/>
        </authorList>
    </citation>
    <scope>NUCLEOTIDE SEQUENCE [LARGE SCALE GENOMIC DNA]</scope>
    <source>
        <strain evidence="2 3">F601</strain>
    </source>
</reference>
<keyword evidence="1" id="KW-0732">Signal</keyword>
<gene>
    <name evidence="2" type="ORF">B1H18_33830</name>
</gene>
<feature type="signal peptide" evidence="1">
    <location>
        <begin position="1"/>
        <end position="28"/>
    </location>
</feature>
<proteinExistence type="predicted"/>
<keyword evidence="3" id="KW-1185">Reference proteome</keyword>
<dbReference type="Proteomes" id="UP000190539">
    <property type="component" value="Unassembled WGS sequence"/>
</dbReference>
<name>A0A1V3ZYG0_9ACTN</name>
<evidence type="ECO:0000313" key="3">
    <source>
        <dbReference type="Proteomes" id="UP000190539"/>
    </source>
</evidence>
<dbReference type="AlphaFoldDB" id="A0A1V3ZYG0"/>
<dbReference type="EMBL" id="MVFC01000058">
    <property type="protein sequence ID" value="OON71443.1"/>
    <property type="molecule type" value="Genomic_DNA"/>
</dbReference>
<accession>A0A1V3ZYG0</accession>
<protein>
    <submittedName>
        <fullName evidence="2">Uncharacterized protein</fullName>
    </submittedName>
</protein>
<sequence>MSRGFFVGAASAALLVGGGIGATATAHAPAASAAHETTLAASNNLQVKPSKIAVHKNVAYTGSTPGLSTGTEVQLQQLIGKKWFDVNGKTAKTRADGTYGPIYDSFMYKGEKVMRTIAGGVPSNSVNILVS</sequence>
<comment type="caution">
    <text evidence="2">The sequence shown here is derived from an EMBL/GenBank/DDBJ whole genome shotgun (WGS) entry which is preliminary data.</text>
</comment>
<evidence type="ECO:0000256" key="1">
    <source>
        <dbReference type="SAM" id="SignalP"/>
    </source>
</evidence>
<feature type="chain" id="PRO_5038775151" evidence="1">
    <location>
        <begin position="29"/>
        <end position="131"/>
    </location>
</feature>
<evidence type="ECO:0000313" key="2">
    <source>
        <dbReference type="EMBL" id="OON71443.1"/>
    </source>
</evidence>